<sequence length="118" mass="13690">MPFERKRPELVLKPEVIFQLEQISKSRTEKASRVERAKMILKYSYNESISSIARQHSTNRPKIERCIDKALHLGPLVALNDLPRSGKPRTITPEARAWLVNLACQKPKELGYSYELWT</sequence>
<accession>X1N3Z6</accession>
<comment type="caution">
    <text evidence="1">The sequence shown here is derived from an EMBL/GenBank/DDBJ whole genome shotgun (WGS) entry which is preliminary data.</text>
</comment>
<reference evidence="1" key="1">
    <citation type="journal article" date="2014" name="Front. Microbiol.">
        <title>High frequency of phylogenetically diverse reductive dehalogenase-homologous genes in deep subseafloor sedimentary metagenomes.</title>
        <authorList>
            <person name="Kawai M."/>
            <person name="Futagami T."/>
            <person name="Toyoda A."/>
            <person name="Takaki Y."/>
            <person name="Nishi S."/>
            <person name="Hori S."/>
            <person name="Arai W."/>
            <person name="Tsubouchi T."/>
            <person name="Morono Y."/>
            <person name="Uchiyama I."/>
            <person name="Ito T."/>
            <person name="Fujiyama A."/>
            <person name="Inagaki F."/>
            <person name="Takami H."/>
        </authorList>
    </citation>
    <scope>NUCLEOTIDE SEQUENCE</scope>
    <source>
        <strain evidence="1">Expedition CK06-06</strain>
    </source>
</reference>
<protein>
    <submittedName>
        <fullName evidence="1">Uncharacterized protein</fullName>
    </submittedName>
</protein>
<evidence type="ECO:0000313" key="1">
    <source>
        <dbReference type="EMBL" id="GAI38313.1"/>
    </source>
</evidence>
<name>X1N3Z6_9ZZZZ</name>
<dbReference type="SUPFAM" id="SSF46689">
    <property type="entry name" value="Homeodomain-like"/>
    <property type="match status" value="1"/>
</dbReference>
<gene>
    <name evidence="1" type="ORF">S06H3_40537</name>
</gene>
<dbReference type="AlphaFoldDB" id="X1N3Z6"/>
<dbReference type="EMBL" id="BARV01024893">
    <property type="protein sequence ID" value="GAI38313.1"/>
    <property type="molecule type" value="Genomic_DNA"/>
</dbReference>
<dbReference type="InterPro" id="IPR009057">
    <property type="entry name" value="Homeodomain-like_sf"/>
</dbReference>
<proteinExistence type="predicted"/>
<feature type="non-terminal residue" evidence="1">
    <location>
        <position position="118"/>
    </location>
</feature>
<organism evidence="1">
    <name type="scientific">marine sediment metagenome</name>
    <dbReference type="NCBI Taxonomy" id="412755"/>
    <lineage>
        <taxon>unclassified sequences</taxon>
        <taxon>metagenomes</taxon>
        <taxon>ecological metagenomes</taxon>
    </lineage>
</organism>